<proteinExistence type="predicted"/>
<feature type="coiled-coil region" evidence="1">
    <location>
        <begin position="14"/>
        <end position="41"/>
    </location>
</feature>
<dbReference type="Pfam" id="PF05531">
    <property type="entry name" value="NPV_P10"/>
    <property type="match status" value="1"/>
</dbReference>
<keyword evidence="1" id="KW-0175">Coiled coil</keyword>
<name>A0AAE9LNL4_9ABAC</name>
<reference evidence="2" key="1">
    <citation type="journal article" date="2022" name="J. Invertebr. Pathol.">
        <title>Identification of a new nucleopolyhedrovirus isolated from the olive leaf moth, Palpita vitrealis, from two locations in Egypt.</title>
        <authorList>
            <person name="El-Salamouny S."/>
            <person name="Wennmann J.T."/>
            <person name="Kleespies R.G."/>
            <person name="Richert-Poggeler K.R."/>
            <person name="Mansour A."/>
            <person name="Awad M."/>
            <person name="Agamy E."/>
            <person name="Salama R."/>
            <person name="Jehle J.A."/>
        </authorList>
    </citation>
    <scope>NUCLEOTIDE SEQUENCE</scope>
    <source>
        <strain evidence="2">Giza 2005</strain>
    </source>
</reference>
<protein>
    <submittedName>
        <fullName evidence="2">P10</fullName>
    </submittedName>
</protein>
<dbReference type="EMBL" id="OL685370">
    <property type="protein sequence ID" value="USC25972.1"/>
    <property type="molecule type" value="Genomic_DNA"/>
</dbReference>
<sequence length="89" mass="9929">MSKPNVLTQILTTVKNTDDKVENMQSQFKELEDSLNSIENLPSLINSLESKISDIQNILNDSGVADAVDSLKPKLTTDPDIRRNKRSSK</sequence>
<dbReference type="GO" id="GO:0039679">
    <property type="term" value="C:viral occlusion body"/>
    <property type="evidence" value="ECO:0007669"/>
    <property type="project" value="InterPro"/>
</dbReference>
<organism evidence="2 3">
    <name type="scientific">Palpita vitrealis nucleopolyhedrovirus</name>
    <dbReference type="NCBI Taxonomy" id="2951960"/>
    <lineage>
        <taxon>Viruses</taxon>
        <taxon>Viruses incertae sedis</taxon>
        <taxon>Naldaviricetes</taxon>
        <taxon>Lefavirales</taxon>
        <taxon>Baculoviridae</taxon>
        <taxon>Alphabaculovirus</taxon>
        <taxon>Alphabaculovirus pavitrealis</taxon>
    </lineage>
</organism>
<keyword evidence="3" id="KW-1185">Reference proteome</keyword>
<dbReference type="Proteomes" id="UP001256712">
    <property type="component" value="Segment"/>
</dbReference>
<dbReference type="InterPro" id="IPR008702">
    <property type="entry name" value="NPV_P10"/>
</dbReference>
<evidence type="ECO:0000256" key="1">
    <source>
        <dbReference type="SAM" id="Coils"/>
    </source>
</evidence>
<accession>A0AAE9LNL4</accession>
<evidence type="ECO:0000313" key="2">
    <source>
        <dbReference type="EMBL" id="USC25972.1"/>
    </source>
</evidence>
<evidence type="ECO:0000313" key="3">
    <source>
        <dbReference type="Proteomes" id="UP001256712"/>
    </source>
</evidence>